<comment type="caution">
    <text evidence="1">The sequence shown here is derived from an EMBL/GenBank/DDBJ whole genome shotgun (WGS) entry which is preliminary data.</text>
</comment>
<dbReference type="EMBL" id="PIUM01000006">
    <property type="protein sequence ID" value="PKU25200.1"/>
    <property type="molecule type" value="Genomic_DNA"/>
</dbReference>
<evidence type="ECO:0000313" key="1">
    <source>
        <dbReference type="EMBL" id="PKU25200.1"/>
    </source>
</evidence>
<evidence type="ECO:0000313" key="2">
    <source>
        <dbReference type="Proteomes" id="UP000233293"/>
    </source>
</evidence>
<accession>A0A2N3PXQ9</accession>
<reference evidence="2" key="1">
    <citation type="submission" date="2017-12" db="EMBL/GenBank/DDBJ databases">
        <title>Draft genome sequence of Telmatospirillum siberiense 26-4b1T, an acidotolerant peatland alphaproteobacterium potentially involved in sulfur cycling.</title>
        <authorList>
            <person name="Hausmann B."/>
            <person name="Pjevac P."/>
            <person name="Schreck K."/>
            <person name="Herbold C.W."/>
            <person name="Daims H."/>
            <person name="Wagner M."/>
            <person name="Pester M."/>
            <person name="Loy A."/>
        </authorList>
    </citation>
    <scope>NUCLEOTIDE SEQUENCE [LARGE SCALE GENOMIC DNA]</scope>
    <source>
        <strain evidence="2">26-4b1</strain>
    </source>
</reference>
<dbReference type="AlphaFoldDB" id="A0A2N3PXQ9"/>
<dbReference type="Proteomes" id="UP000233293">
    <property type="component" value="Unassembled WGS sequence"/>
</dbReference>
<dbReference type="OrthoDB" id="7283160at2"/>
<name>A0A2N3PXQ9_9PROT</name>
<keyword evidence="2" id="KW-1185">Reference proteome</keyword>
<organism evidence="1 2">
    <name type="scientific">Telmatospirillum siberiense</name>
    <dbReference type="NCBI Taxonomy" id="382514"/>
    <lineage>
        <taxon>Bacteria</taxon>
        <taxon>Pseudomonadati</taxon>
        <taxon>Pseudomonadota</taxon>
        <taxon>Alphaproteobacteria</taxon>
        <taxon>Rhodospirillales</taxon>
        <taxon>Rhodospirillaceae</taxon>
        <taxon>Telmatospirillum</taxon>
    </lineage>
</organism>
<sequence>MALRPEFSLGHSEFNEFLFALVGEEKSGLELTVLSALTRLGIDPWREAARLSGLPKETAARIFATTIASLPPGKWSASDSMGIAVRLVERLPRHYTAVSQAPPAETLLERKTRGLPLWLGAFLKMLAAGKPPRR</sequence>
<dbReference type="RefSeq" id="WP_101250127.1">
    <property type="nucleotide sequence ID" value="NZ_PIUM01000006.1"/>
</dbReference>
<proteinExistence type="predicted"/>
<protein>
    <submittedName>
        <fullName evidence="1">Uncharacterized protein</fullName>
    </submittedName>
</protein>
<gene>
    <name evidence="1" type="ORF">CWS72_08385</name>
</gene>